<dbReference type="EMBL" id="CP022437">
    <property type="protein sequence ID" value="ASN06823.1"/>
    <property type="molecule type" value="Genomic_DNA"/>
</dbReference>
<evidence type="ECO:0000256" key="6">
    <source>
        <dbReference type="RuleBase" id="RU363041"/>
    </source>
</evidence>
<feature type="transmembrane region" description="Helical" evidence="6">
    <location>
        <begin position="207"/>
        <end position="229"/>
    </location>
</feature>
<feature type="transmembrane region" description="Helical" evidence="6">
    <location>
        <begin position="236"/>
        <end position="257"/>
    </location>
</feature>
<feature type="transmembrane region" description="Helical" evidence="6">
    <location>
        <begin position="102"/>
        <end position="119"/>
    </location>
</feature>
<sequence>MEITMGILLLFIGFFSGAYGIIVGAGGGFIFVPALLILFNLSPQVAAGTGLTVVLLNALSGVVGYVRQKRIDYHLGFTLSIGAVPGTFLGVLLAKIIPSQSFYWIFATLLVALGVFLLLKKEPKSKAETAVSMDDIATRGKDSVSLNGDQAKDTKNPSHEEKKEIKTKILILFTGVLLGTVSSFFGIGGGWLMVPILVYLFRVIPRYATATSIFALCLYSLVGVVIYLFQGNIYWTAVLWGGLGVITGAQIGVYLSNRISGKMIIQMLSILLIGVGIKLFFN</sequence>
<dbReference type="KEGG" id="vne:CFK40_18250"/>
<dbReference type="OrthoDB" id="9780109at2"/>
<feature type="transmembrane region" description="Helical" evidence="6">
    <location>
        <begin position="7"/>
        <end position="39"/>
    </location>
</feature>
<keyword evidence="5 6" id="KW-0472">Membrane</keyword>
<proteinExistence type="inferred from homology"/>
<evidence type="ECO:0000256" key="4">
    <source>
        <dbReference type="ARBA" id="ARBA00022989"/>
    </source>
</evidence>
<feature type="transmembrane region" description="Helical" evidence="6">
    <location>
        <begin position="169"/>
        <end position="201"/>
    </location>
</feature>
<dbReference type="GO" id="GO:0005886">
    <property type="term" value="C:plasma membrane"/>
    <property type="evidence" value="ECO:0007669"/>
    <property type="project" value="UniProtKB-SubCell"/>
</dbReference>
<dbReference type="PANTHER" id="PTHR43701">
    <property type="entry name" value="MEMBRANE TRANSPORTER PROTEIN MJ0441-RELATED"/>
    <property type="match status" value="1"/>
</dbReference>
<dbReference type="InterPro" id="IPR051598">
    <property type="entry name" value="TSUP/Inactive_protease-like"/>
</dbReference>
<evidence type="ECO:0000256" key="2">
    <source>
        <dbReference type="ARBA" id="ARBA00009142"/>
    </source>
</evidence>
<dbReference type="RefSeq" id="WP_089533819.1">
    <property type="nucleotide sequence ID" value="NZ_CP022437.1"/>
</dbReference>
<protein>
    <recommendedName>
        <fullName evidence="6">Probable membrane transporter protein</fullName>
    </recommendedName>
</protein>
<feature type="transmembrane region" description="Helical" evidence="6">
    <location>
        <begin position="73"/>
        <end position="96"/>
    </location>
</feature>
<accession>A0A221MGN4</accession>
<evidence type="ECO:0000256" key="5">
    <source>
        <dbReference type="ARBA" id="ARBA00023136"/>
    </source>
</evidence>
<keyword evidence="3 6" id="KW-0812">Transmembrane</keyword>
<dbReference type="InterPro" id="IPR002781">
    <property type="entry name" value="TM_pro_TauE-like"/>
</dbReference>
<gene>
    <name evidence="7" type="ORF">CFK40_18250</name>
</gene>
<keyword evidence="8" id="KW-1185">Reference proteome</keyword>
<feature type="transmembrane region" description="Helical" evidence="6">
    <location>
        <begin position="263"/>
        <end position="281"/>
    </location>
</feature>
<evidence type="ECO:0000256" key="1">
    <source>
        <dbReference type="ARBA" id="ARBA00004141"/>
    </source>
</evidence>
<comment type="subcellular location">
    <subcellularLocation>
        <location evidence="6">Cell membrane</location>
        <topology evidence="6">Multi-pass membrane protein</topology>
    </subcellularLocation>
    <subcellularLocation>
        <location evidence="1">Membrane</location>
        <topology evidence="1">Multi-pass membrane protein</topology>
    </subcellularLocation>
</comment>
<organism evidence="7 8">
    <name type="scientific">Virgibacillus necropolis</name>
    <dbReference type="NCBI Taxonomy" id="163877"/>
    <lineage>
        <taxon>Bacteria</taxon>
        <taxon>Bacillati</taxon>
        <taxon>Bacillota</taxon>
        <taxon>Bacilli</taxon>
        <taxon>Bacillales</taxon>
        <taxon>Bacillaceae</taxon>
        <taxon>Virgibacillus</taxon>
    </lineage>
</organism>
<dbReference type="PANTHER" id="PTHR43701:SF2">
    <property type="entry name" value="MEMBRANE TRANSPORTER PROTEIN YJNA-RELATED"/>
    <property type="match status" value="1"/>
</dbReference>
<name>A0A221MGN4_9BACI</name>
<reference evidence="7 8" key="1">
    <citation type="journal article" date="2003" name="Int. J. Syst. Evol. Microbiol.">
        <title>Virgibacillus carmonensis sp. nov., Virgibacillus necropolis sp. nov. and Virgibacillus picturae sp. nov., three novel species isolated from deteriorated mural paintings, transfer of the species of the genus salibacillus to Virgibacillus, as Virgibacillus marismortui comb. nov. and Virgibacillus salexigens comb. nov., and emended description of the genus Virgibacillus.</title>
        <authorList>
            <person name="Heyrman J."/>
            <person name="Logan N.A."/>
            <person name="Busse H.J."/>
            <person name="Balcaen A."/>
            <person name="Lebbe L."/>
            <person name="Rodriguez-Diaz M."/>
            <person name="Swings J."/>
            <person name="De Vos P."/>
        </authorList>
    </citation>
    <scope>NUCLEOTIDE SEQUENCE [LARGE SCALE GENOMIC DNA]</scope>
    <source>
        <strain evidence="7 8">LMG 19488</strain>
    </source>
</reference>
<dbReference type="AlphaFoldDB" id="A0A221MGN4"/>
<dbReference type="Proteomes" id="UP000204391">
    <property type="component" value="Chromosome"/>
</dbReference>
<dbReference type="Pfam" id="PF01925">
    <property type="entry name" value="TauE"/>
    <property type="match status" value="1"/>
</dbReference>
<evidence type="ECO:0000313" key="7">
    <source>
        <dbReference type="EMBL" id="ASN06823.1"/>
    </source>
</evidence>
<keyword evidence="4 6" id="KW-1133">Transmembrane helix</keyword>
<evidence type="ECO:0000313" key="8">
    <source>
        <dbReference type="Proteomes" id="UP000204391"/>
    </source>
</evidence>
<keyword evidence="6" id="KW-1003">Cell membrane</keyword>
<feature type="transmembrane region" description="Helical" evidence="6">
    <location>
        <begin position="45"/>
        <end position="66"/>
    </location>
</feature>
<comment type="similarity">
    <text evidence="2 6">Belongs to the 4-toluene sulfonate uptake permease (TSUP) (TC 2.A.102) family.</text>
</comment>
<evidence type="ECO:0000256" key="3">
    <source>
        <dbReference type="ARBA" id="ARBA00022692"/>
    </source>
</evidence>